<dbReference type="EMBL" id="OZ034828">
    <property type="protein sequence ID" value="CAL1684345.1"/>
    <property type="molecule type" value="Genomic_DNA"/>
</dbReference>
<evidence type="ECO:0000313" key="2">
    <source>
        <dbReference type="EMBL" id="CAL1684345.1"/>
    </source>
</evidence>
<organism evidence="2 3">
    <name type="scientific">Lasius platythorax</name>
    <dbReference type="NCBI Taxonomy" id="488582"/>
    <lineage>
        <taxon>Eukaryota</taxon>
        <taxon>Metazoa</taxon>
        <taxon>Ecdysozoa</taxon>
        <taxon>Arthropoda</taxon>
        <taxon>Hexapoda</taxon>
        <taxon>Insecta</taxon>
        <taxon>Pterygota</taxon>
        <taxon>Neoptera</taxon>
        <taxon>Endopterygota</taxon>
        <taxon>Hymenoptera</taxon>
        <taxon>Apocrita</taxon>
        <taxon>Aculeata</taxon>
        <taxon>Formicoidea</taxon>
        <taxon>Formicidae</taxon>
        <taxon>Formicinae</taxon>
        <taxon>Lasius</taxon>
        <taxon>Lasius</taxon>
    </lineage>
</organism>
<sequence>MVGDTRRSSSPPPPPPMVDGLRQPSIRERLIPSASNGPNPFPIPREPRCTFPRRALGAGSQMPITALILELKPPSFANTIEPGGCCHLPLLVHDYARARAFKPLWEMTHRGSCRGILRPYIHNVCLREHFNVVYRDGCVARKVRRARARLMPYDVVWKFGDLFKS</sequence>
<protein>
    <submittedName>
        <fullName evidence="2">Uncharacterized protein</fullName>
    </submittedName>
</protein>
<gene>
    <name evidence="2" type="ORF">LPLAT_LOCUS9992</name>
</gene>
<accession>A0AAV2NZD7</accession>
<dbReference type="AlphaFoldDB" id="A0AAV2NZD7"/>
<name>A0AAV2NZD7_9HYME</name>
<evidence type="ECO:0000256" key="1">
    <source>
        <dbReference type="SAM" id="MobiDB-lite"/>
    </source>
</evidence>
<keyword evidence="3" id="KW-1185">Reference proteome</keyword>
<reference evidence="2" key="1">
    <citation type="submission" date="2024-04" db="EMBL/GenBank/DDBJ databases">
        <authorList>
            <consortium name="Molecular Ecology Group"/>
        </authorList>
    </citation>
    <scope>NUCLEOTIDE SEQUENCE</scope>
</reference>
<proteinExistence type="predicted"/>
<evidence type="ECO:0000313" key="3">
    <source>
        <dbReference type="Proteomes" id="UP001497644"/>
    </source>
</evidence>
<dbReference type="Proteomes" id="UP001497644">
    <property type="component" value="Chromosome 5"/>
</dbReference>
<feature type="region of interest" description="Disordered" evidence="1">
    <location>
        <begin position="1"/>
        <end position="23"/>
    </location>
</feature>